<evidence type="ECO:0000313" key="2">
    <source>
        <dbReference type="EnsemblMetazoa" id="CJA17148a.1"/>
    </source>
</evidence>
<dbReference type="PANTHER" id="PTHR45830">
    <property type="entry name" value="SERPENTINE RECEPTOR, CLASS I"/>
    <property type="match status" value="1"/>
</dbReference>
<dbReference type="AlphaFoldDB" id="A0A8R1I7E7"/>
<feature type="transmembrane region" description="Helical" evidence="1">
    <location>
        <begin position="186"/>
        <end position="208"/>
    </location>
</feature>
<feature type="transmembrane region" description="Helical" evidence="1">
    <location>
        <begin position="133"/>
        <end position="161"/>
    </location>
</feature>
<keyword evidence="1" id="KW-0472">Membrane</keyword>
<keyword evidence="1" id="KW-1133">Transmembrane helix</keyword>
<feature type="transmembrane region" description="Helical" evidence="1">
    <location>
        <begin position="220"/>
        <end position="240"/>
    </location>
</feature>
<keyword evidence="1" id="KW-0812">Transmembrane</keyword>
<keyword evidence="3" id="KW-1185">Reference proteome</keyword>
<proteinExistence type="predicted"/>
<reference evidence="3" key="1">
    <citation type="submission" date="2010-08" db="EMBL/GenBank/DDBJ databases">
        <authorList>
            <consortium name="Caenorhabditis japonica Sequencing Consortium"/>
            <person name="Wilson R.K."/>
        </authorList>
    </citation>
    <scope>NUCLEOTIDE SEQUENCE [LARGE SCALE GENOMIC DNA]</scope>
    <source>
        <strain evidence="3">DF5081</strain>
    </source>
</reference>
<dbReference type="Pfam" id="PF10327">
    <property type="entry name" value="7TM_GPCR_Sri"/>
    <property type="match status" value="1"/>
</dbReference>
<dbReference type="Proteomes" id="UP000005237">
    <property type="component" value="Unassembled WGS sequence"/>
</dbReference>
<evidence type="ECO:0000313" key="3">
    <source>
        <dbReference type="Proteomes" id="UP000005237"/>
    </source>
</evidence>
<evidence type="ECO:0008006" key="4">
    <source>
        <dbReference type="Google" id="ProtNLM"/>
    </source>
</evidence>
<accession>A0A8R1I7E7</accession>
<dbReference type="EnsemblMetazoa" id="CJA17148a.1">
    <property type="protein sequence ID" value="CJA17148a.1"/>
    <property type="gene ID" value="WBGene00136352"/>
</dbReference>
<sequence>MDFHLTVLMQFVPLFPVFGGYCTGLLTQTFHVDDFFQATATAFCICLMASALNSCFVRKHQAIAKINHKLLLNNVPYAIVLFLLNLFPFVASGFLYLSMLSKPDQVKLIDEVYPNLVTKFQALPNYVVFDSNFWAIVTFTFIFFGCAYTVLLVGFTTYHMFQILEENRKHISVANYAKHRATLRSLLAQFATCSLIIGPATIFSILVVTRYSHSQVATHWIIVALTLHSSANSLVMILTYPPYHHPSLPPLIDRRKIRTSPKYKLRDATLPR</sequence>
<name>A0A8R1I7E7_CAEJA</name>
<feature type="transmembrane region" description="Helical" evidence="1">
    <location>
        <begin position="77"/>
        <end position="97"/>
    </location>
</feature>
<feature type="transmembrane region" description="Helical" evidence="1">
    <location>
        <begin position="35"/>
        <end position="56"/>
    </location>
</feature>
<dbReference type="InterPro" id="IPR019429">
    <property type="entry name" value="7TM_GPCR_serpentine_rcpt_Sri"/>
</dbReference>
<evidence type="ECO:0000256" key="1">
    <source>
        <dbReference type="SAM" id="Phobius"/>
    </source>
</evidence>
<dbReference type="PANTHER" id="PTHR45830:SF11">
    <property type="entry name" value="SERPENTINE RECEPTOR, CLASS I"/>
    <property type="match status" value="1"/>
</dbReference>
<protein>
    <recommendedName>
        <fullName evidence="4">Serpentine Receptor, class I</fullName>
    </recommendedName>
</protein>
<reference evidence="2" key="2">
    <citation type="submission" date="2022-06" db="UniProtKB">
        <authorList>
            <consortium name="EnsemblMetazoa"/>
        </authorList>
    </citation>
    <scope>IDENTIFICATION</scope>
    <source>
        <strain evidence="2">DF5081</strain>
    </source>
</reference>
<organism evidence="2 3">
    <name type="scientific">Caenorhabditis japonica</name>
    <dbReference type="NCBI Taxonomy" id="281687"/>
    <lineage>
        <taxon>Eukaryota</taxon>
        <taxon>Metazoa</taxon>
        <taxon>Ecdysozoa</taxon>
        <taxon>Nematoda</taxon>
        <taxon>Chromadorea</taxon>
        <taxon>Rhabditida</taxon>
        <taxon>Rhabditina</taxon>
        <taxon>Rhabditomorpha</taxon>
        <taxon>Rhabditoidea</taxon>
        <taxon>Rhabditidae</taxon>
        <taxon>Peloderinae</taxon>
        <taxon>Caenorhabditis</taxon>
    </lineage>
</organism>